<evidence type="ECO:0000313" key="2">
    <source>
        <dbReference type="EMBL" id="MFL9927253.1"/>
    </source>
</evidence>
<dbReference type="CDD" id="cd00093">
    <property type="entry name" value="HTH_XRE"/>
    <property type="match status" value="1"/>
</dbReference>
<gene>
    <name evidence="2" type="ORF">PQR62_23475</name>
</gene>
<protein>
    <submittedName>
        <fullName evidence="2">Helix-turn-helix transcriptional regulator</fullName>
    </submittedName>
</protein>
<organism evidence="2 3">
    <name type="scientific">Herbaspirillum lusitanum</name>
    <dbReference type="NCBI Taxonomy" id="213312"/>
    <lineage>
        <taxon>Bacteria</taxon>
        <taxon>Pseudomonadati</taxon>
        <taxon>Pseudomonadota</taxon>
        <taxon>Betaproteobacteria</taxon>
        <taxon>Burkholderiales</taxon>
        <taxon>Oxalobacteraceae</taxon>
        <taxon>Herbaspirillum</taxon>
    </lineage>
</organism>
<dbReference type="InterPro" id="IPR010982">
    <property type="entry name" value="Lambda_DNA-bd_dom_sf"/>
</dbReference>
<evidence type="ECO:0000259" key="1">
    <source>
        <dbReference type="PROSITE" id="PS50943"/>
    </source>
</evidence>
<feature type="domain" description="HTH cro/C1-type" evidence="1">
    <location>
        <begin position="7"/>
        <end position="61"/>
    </location>
</feature>
<dbReference type="RefSeq" id="WP_408160493.1">
    <property type="nucleotide sequence ID" value="NZ_JAQQFM010000013.1"/>
</dbReference>
<reference evidence="2 3" key="1">
    <citation type="journal article" date="2024" name="Chem. Sci.">
        <title>Discovery of megapolipeptins by genome mining of a Burkholderiales bacteria collection.</title>
        <authorList>
            <person name="Paulo B.S."/>
            <person name="Recchia M.J.J."/>
            <person name="Lee S."/>
            <person name="Fergusson C.H."/>
            <person name="Romanowski S.B."/>
            <person name="Hernandez A."/>
            <person name="Krull N."/>
            <person name="Liu D.Y."/>
            <person name="Cavanagh H."/>
            <person name="Bos A."/>
            <person name="Gray C.A."/>
            <person name="Murphy B.T."/>
            <person name="Linington R.G."/>
            <person name="Eustaquio A.S."/>
        </authorList>
    </citation>
    <scope>NUCLEOTIDE SEQUENCE [LARGE SCALE GENOMIC DNA]</scope>
    <source>
        <strain evidence="2 3">RL21-008-BIB-A</strain>
    </source>
</reference>
<evidence type="ECO:0000313" key="3">
    <source>
        <dbReference type="Proteomes" id="UP001629246"/>
    </source>
</evidence>
<keyword evidence="3" id="KW-1185">Reference proteome</keyword>
<name>A0ABW9AHN6_9BURK</name>
<dbReference type="InterPro" id="IPR001387">
    <property type="entry name" value="Cro/C1-type_HTH"/>
</dbReference>
<sequence length="95" mass="10250">MNIIDQLKKRRENQGKTLDDLSQLTDLASTTISQILSGKRNSRIGTCELLAAAMDAQLVLIPNHLMPEVNRLLSGKTIGPDDVPTAAELILRGGA</sequence>
<dbReference type="SUPFAM" id="SSF47413">
    <property type="entry name" value="lambda repressor-like DNA-binding domains"/>
    <property type="match status" value="1"/>
</dbReference>
<dbReference type="SMART" id="SM00530">
    <property type="entry name" value="HTH_XRE"/>
    <property type="match status" value="1"/>
</dbReference>
<dbReference type="Proteomes" id="UP001629246">
    <property type="component" value="Unassembled WGS sequence"/>
</dbReference>
<dbReference type="Gene3D" id="1.10.260.40">
    <property type="entry name" value="lambda repressor-like DNA-binding domains"/>
    <property type="match status" value="1"/>
</dbReference>
<comment type="caution">
    <text evidence="2">The sequence shown here is derived from an EMBL/GenBank/DDBJ whole genome shotgun (WGS) entry which is preliminary data.</text>
</comment>
<proteinExistence type="predicted"/>
<dbReference type="EMBL" id="JAQQFM010000013">
    <property type="protein sequence ID" value="MFL9927253.1"/>
    <property type="molecule type" value="Genomic_DNA"/>
</dbReference>
<accession>A0ABW9AHN6</accession>
<dbReference type="Pfam" id="PF01381">
    <property type="entry name" value="HTH_3"/>
    <property type="match status" value="1"/>
</dbReference>
<dbReference type="PROSITE" id="PS50943">
    <property type="entry name" value="HTH_CROC1"/>
    <property type="match status" value="1"/>
</dbReference>